<evidence type="ECO:0000256" key="2">
    <source>
        <dbReference type="ARBA" id="ARBA00022658"/>
    </source>
</evidence>
<dbReference type="InterPro" id="IPR035892">
    <property type="entry name" value="C2_domain_sf"/>
</dbReference>
<dbReference type="InterPro" id="IPR026791">
    <property type="entry name" value="DOCK"/>
</dbReference>
<dbReference type="PROSITE" id="PS51650">
    <property type="entry name" value="C2_DOCK"/>
    <property type="match status" value="1"/>
</dbReference>
<dbReference type="InterPro" id="IPR027357">
    <property type="entry name" value="DOCKER_dom"/>
</dbReference>
<organism evidence="8 9">
    <name type="scientific">Strigamia maritima</name>
    <name type="common">European centipede</name>
    <name type="synonym">Geophilus maritimus</name>
    <dbReference type="NCBI Taxonomy" id="126957"/>
    <lineage>
        <taxon>Eukaryota</taxon>
        <taxon>Metazoa</taxon>
        <taxon>Ecdysozoa</taxon>
        <taxon>Arthropoda</taxon>
        <taxon>Myriapoda</taxon>
        <taxon>Chilopoda</taxon>
        <taxon>Pleurostigmophora</taxon>
        <taxon>Geophilomorpha</taxon>
        <taxon>Linotaeniidae</taxon>
        <taxon>Strigamia</taxon>
    </lineage>
</organism>
<evidence type="ECO:0000256" key="1">
    <source>
        <dbReference type="ARBA" id="ARBA00022553"/>
    </source>
</evidence>
<evidence type="ECO:0000313" key="9">
    <source>
        <dbReference type="Proteomes" id="UP000014500"/>
    </source>
</evidence>
<dbReference type="SUPFAM" id="SSF48371">
    <property type="entry name" value="ARM repeat"/>
    <property type="match status" value="2"/>
</dbReference>
<evidence type="ECO:0000313" key="8">
    <source>
        <dbReference type="EnsemblMetazoa" id="SMAR008612-PA"/>
    </source>
</evidence>
<dbReference type="InterPro" id="IPR001849">
    <property type="entry name" value="PH_domain"/>
</dbReference>
<feature type="compositionally biased region" description="Basic and acidic residues" evidence="4">
    <location>
        <begin position="1330"/>
        <end position="1345"/>
    </location>
</feature>
<dbReference type="EnsemblMetazoa" id="SMAR008612-RA">
    <property type="protein sequence ID" value="SMAR008612-PA"/>
    <property type="gene ID" value="SMAR008612"/>
</dbReference>
<dbReference type="InterPro" id="IPR011993">
    <property type="entry name" value="PH-like_dom_sf"/>
</dbReference>
<dbReference type="InterPro" id="IPR046773">
    <property type="entry name" value="DOCKER_Lobe_C"/>
</dbReference>
<dbReference type="Pfam" id="PF11878">
    <property type="entry name" value="DOCK_C-D_N"/>
    <property type="match status" value="1"/>
</dbReference>
<reference evidence="9" key="1">
    <citation type="submission" date="2011-05" db="EMBL/GenBank/DDBJ databases">
        <authorList>
            <person name="Richards S.R."/>
            <person name="Qu J."/>
            <person name="Jiang H."/>
            <person name="Jhangiani S.N."/>
            <person name="Agravi P."/>
            <person name="Goodspeed R."/>
            <person name="Gross S."/>
            <person name="Mandapat C."/>
            <person name="Jackson L."/>
            <person name="Mathew T."/>
            <person name="Pu L."/>
            <person name="Thornton R."/>
            <person name="Saada N."/>
            <person name="Wilczek-Boney K.B."/>
            <person name="Lee S."/>
            <person name="Kovar C."/>
            <person name="Wu Y."/>
            <person name="Scherer S.E."/>
            <person name="Worley K.C."/>
            <person name="Muzny D.M."/>
            <person name="Gibbs R."/>
        </authorList>
    </citation>
    <scope>NUCLEOTIDE SEQUENCE</scope>
    <source>
        <strain evidence="9">Brora</strain>
    </source>
</reference>
<dbReference type="eggNOG" id="KOG1997">
    <property type="taxonomic scope" value="Eukaryota"/>
</dbReference>
<accession>T1J4R8</accession>
<dbReference type="Proteomes" id="UP000014500">
    <property type="component" value="Unassembled WGS sequence"/>
</dbReference>
<feature type="domain" description="DOCKER" evidence="7">
    <location>
        <begin position="1692"/>
        <end position="2121"/>
    </location>
</feature>
<protein>
    <recommendedName>
        <fullName evidence="10">Dedicator of cytokinesis protein 9</fullName>
    </recommendedName>
</protein>
<dbReference type="InterPro" id="IPR037809">
    <property type="entry name" value="C2_Dock-D"/>
</dbReference>
<dbReference type="GO" id="GO:0007264">
    <property type="term" value="P:small GTPase-mediated signal transduction"/>
    <property type="evidence" value="ECO:0007669"/>
    <property type="project" value="InterPro"/>
</dbReference>
<dbReference type="GO" id="GO:0005085">
    <property type="term" value="F:guanyl-nucleotide exchange factor activity"/>
    <property type="evidence" value="ECO:0007669"/>
    <property type="project" value="UniProtKB-KW"/>
</dbReference>
<dbReference type="Pfam" id="PF20421">
    <property type="entry name" value="DHR-2_Lobe_C"/>
    <property type="match status" value="1"/>
</dbReference>
<feature type="region of interest" description="Disordered" evidence="4">
    <location>
        <begin position="1317"/>
        <end position="1349"/>
    </location>
</feature>
<keyword evidence="2" id="KW-0344">Guanine-nucleotide releasing factor</keyword>
<dbReference type="SUPFAM" id="SSF50729">
    <property type="entry name" value="PH domain-like"/>
    <property type="match status" value="1"/>
</dbReference>
<dbReference type="SMART" id="SM00233">
    <property type="entry name" value="PH"/>
    <property type="match status" value="1"/>
</dbReference>
<dbReference type="InterPro" id="IPR027007">
    <property type="entry name" value="C2_DOCK-type_domain"/>
</dbReference>
<proteinExistence type="inferred from homology"/>
<dbReference type="PhylomeDB" id="T1J4R8"/>
<evidence type="ECO:0000259" key="5">
    <source>
        <dbReference type="PROSITE" id="PS50003"/>
    </source>
</evidence>
<evidence type="ECO:0000259" key="6">
    <source>
        <dbReference type="PROSITE" id="PS51650"/>
    </source>
</evidence>
<dbReference type="PANTHER" id="PTHR23317:SF26">
    <property type="entry name" value="ZIZIMIN, ISOFORM K"/>
    <property type="match status" value="1"/>
</dbReference>
<dbReference type="STRING" id="126957.T1J4R8"/>
<dbReference type="Pfam" id="PF00169">
    <property type="entry name" value="PH"/>
    <property type="match status" value="1"/>
</dbReference>
<keyword evidence="1" id="KW-0597">Phosphoprotein</keyword>
<dbReference type="Gene3D" id="1.20.58.740">
    <property type="match status" value="1"/>
</dbReference>
<dbReference type="PANTHER" id="PTHR23317">
    <property type="entry name" value="DEDICATOR OF CYTOKINESIS DOCK"/>
    <property type="match status" value="1"/>
</dbReference>
<dbReference type="Pfam" id="PF20422">
    <property type="entry name" value="DHR-2_Lobe_B"/>
    <property type="match status" value="1"/>
</dbReference>
<sequence length="2162" mass="247772">MDPTSSKRWSFPSPSRIFTKFTFRPALKQNLSFDQFGVNEEDQNDFVDSKMKFNITAKPQLVEPIDYEAFVLRNSCVLHNDPQRNMLLYPQDDVSQAVLPRRYRTTVPSVPNSAASEASSLLVQECIRTYTSNWNVVHYKYSAYSGNYLQLPKVPKPDLLEEQVYEIDESEDTDLESLQFSCNQIIKQGFLLKGPETTSIIAIATHSFKRRFVYLRKGVDGTCTLEFHKDDRKREAKGTICLDFCTEVVLNSKRGKLSFELKMQDNQKSYILMAETESELEDWLDKLNQVILAYRLEEVTRKQIIDYKDSPPPTPENRGTLKSLEHSRNPELMKFSKETDFSIAQARKENRQNMFAIYPEMMVKIVNTNLKNLEEHDVEPYKEQFVSRVLVRCESIKFRLQMPLESERGTLCQVEPYLTTMALYDAKKGKKVSADFHFDVNHVYLRNLIPKLRKTEHTNGTGDVAELKIPSPNGKTVPPELMEVSEEWLLYPKQAVLSVTHPDSDIYLVIRIEKILQGAISTTSEPYIRNATDSRLGAKIHKNVKLCCQRLGHYRMPFAWTAKPLFKPFTREVDTYSDFFVIYKQDSSKLGDEDLLKFLADIKKPEKISRLTTIPCTIKLSVSLMDRLIPNVVTSSLIPVRPFPLPPTHDPTFEVDEFHSGNAIDSYPYTSCTNHLYVCPKSLKYDTQKSFTKARNIVCVIEFRDNDEEGSQPLKLIYGKPGEATFVSQATCAVVHHATCPDFYEEVKIALPTQLHDKHHVLFIFLHVSCDLPKSNKRREPVIENVVGYAWIPALGKGRMHLQEHTLPVASHLPSGYLSVEPFGLGRGFSGPEIRWVDNQKQLFRVDFRLVSTIYTKDQHLHNFFAHMQRMVESRIPVGEGETCKNLKVTHQMSKALKALHAVDVGTIIHFLPTLLNQLFRLLVSTNSEDVALNTVRVLVHIINVVVDLGKTELLHTYTKYVFQSNLFDKQNVRISVHEELVKSLTAMLKPANTDFLVVNKFLKHAWFFFQVLVKGMAQHLLNNDMIKAPRCSRFSKTYHSQIEELLAVLIPHVIGKYRELPEETKQANCSLAWFIKKCLTFMDRGFVFRLINNYMDKFNLGDPKTLQEYKFDFLQVITCHEHYISLNLPILRQRARAGPVKNMKEYEHEYRLSEEFCQNHFLVGLLLQEVRTALNEVRDIRRIAISVLRNLLAKHSFDDRYQNKMQQARVTSLYMPFITIILENLNRLNAPCSRLATPAHACNGSVSGLPPPPVSETPFNTPKSGSNRYIIGVDGVPVIVNQRQQRDSSYLTIIAGQGFVGGSQVAVSNASSSLSLESSSSTMSNASQDRLDKGGDGDKLDLSHARSQSLPFSGQGAAVRHDKLDENEVKDLLICFLYIVKNVGEDYLIGWWQQCLETDIQDFFHVLELCLHQFRYQGKRTINSRDQLLVRGQPKSMTLPARIAPPNFSSRASSTYSETNSMPTGTSSDADTVYRVLLEANMASEVSLICLDVLGLYCTHFKEQLLFNNGDNQLMRKIFDIYLSFLQVGQSEKLQRHIFAALRSFLIKFPMVLFRGNALLCGKLCYELLKNCNSKLSSTRNEACAILYLLMRSNFEFTGKKGLVRVHLQVIISVSQLLGDVIGLNNPFFQESLSIINNYANTDKAMQTSSFPAEVKDLTKRIRTVLMATTQMREHENDPEMLLDLQYSLANSYAATPELRKTWLETMAKNHKKNGNLSEAAHCYIHIAALVAEYLKQKGIFLEGCRAFAKLSPNVERDESGLKEDAGMQEMNYSEETLLELLERCAEDLSKAERYELIGDVYRIIIPIYENRRDYEALASCYKNLHNAYTKIVEVNRSGKRLLGKYYRVAFFGPSYFDEDSGKEYIYKEPKVTSLAEISERLYHLYCDKFGAEVVKMIMDSTQVDPRDLDLKYAYIQVTHVTPYFEKSELAHRPMEFDRNNNLQKFMFETPFTLDGKARSESLEQQCKRKTILRTTYSFPYVKKRIPIFSKNVIEMTPIEVAIEEMQTRVNDISDAVNAEKADLKKLQLVLQGSVSVQVNVGPLAYATAFLADTVMNRYPKDKVKELKESFRAFVRICNKALELNARLIIADQFEYHEALRMNFKELTLALSDIFHEKLAHEERNAHLNRDSLTLFSYISATSSLRLHCEYFGLGFFVDEP</sequence>
<dbReference type="InterPro" id="IPR046769">
    <property type="entry name" value="DOCKER_Lobe_A"/>
</dbReference>
<dbReference type="HOGENOM" id="CLU_000624_1_0_1"/>
<evidence type="ECO:0000259" key="7">
    <source>
        <dbReference type="PROSITE" id="PS51651"/>
    </source>
</evidence>
<dbReference type="Pfam" id="PF14429">
    <property type="entry name" value="DOCK-C2"/>
    <property type="match status" value="1"/>
</dbReference>
<keyword evidence="9" id="KW-1185">Reference proteome</keyword>
<dbReference type="CDD" id="cd08697">
    <property type="entry name" value="C2_Dock-D"/>
    <property type="match status" value="1"/>
</dbReference>
<dbReference type="InterPro" id="IPR046770">
    <property type="entry name" value="DOCKER_Lobe_B"/>
</dbReference>
<dbReference type="InterPro" id="IPR016024">
    <property type="entry name" value="ARM-type_fold"/>
</dbReference>
<dbReference type="OMA" id="CMGVVQX"/>
<dbReference type="EMBL" id="JH431849">
    <property type="status" value="NOT_ANNOTATED_CDS"/>
    <property type="molecule type" value="Genomic_DNA"/>
</dbReference>
<feature type="domain" description="PH" evidence="5">
    <location>
        <begin position="184"/>
        <end position="292"/>
    </location>
</feature>
<dbReference type="InterPro" id="IPR021816">
    <property type="entry name" value="DOCK_C/D_N"/>
</dbReference>
<feature type="compositionally biased region" description="Low complexity" evidence="4">
    <location>
        <begin position="1317"/>
        <end position="1329"/>
    </location>
</feature>
<name>T1J4R8_STRMM</name>
<dbReference type="PROSITE" id="PS51651">
    <property type="entry name" value="DOCKER"/>
    <property type="match status" value="1"/>
</dbReference>
<evidence type="ECO:0000256" key="4">
    <source>
        <dbReference type="SAM" id="MobiDB-lite"/>
    </source>
</evidence>
<evidence type="ECO:0000256" key="3">
    <source>
        <dbReference type="PROSITE-ProRule" id="PRU00983"/>
    </source>
</evidence>
<feature type="domain" description="C2 DOCK-type" evidence="6">
    <location>
        <begin position="673"/>
        <end position="851"/>
    </location>
</feature>
<dbReference type="Gene3D" id="2.60.40.150">
    <property type="entry name" value="C2 domain"/>
    <property type="match status" value="1"/>
</dbReference>
<evidence type="ECO:0008006" key="10">
    <source>
        <dbReference type="Google" id="ProtNLM"/>
    </source>
</evidence>
<reference evidence="8" key="2">
    <citation type="submission" date="2015-02" db="UniProtKB">
        <authorList>
            <consortium name="EnsemblMetazoa"/>
        </authorList>
    </citation>
    <scope>IDENTIFICATION</scope>
</reference>
<dbReference type="PROSITE" id="PS50003">
    <property type="entry name" value="PH_DOMAIN"/>
    <property type="match status" value="1"/>
</dbReference>
<dbReference type="InterPro" id="IPR043162">
    <property type="entry name" value="DOCK_C_lobe_C"/>
</dbReference>
<dbReference type="Gene3D" id="2.30.29.30">
    <property type="entry name" value="Pleckstrin-homology domain (PH domain)/Phosphotyrosine-binding domain (PTB)"/>
    <property type="match status" value="1"/>
</dbReference>
<dbReference type="InterPro" id="IPR043161">
    <property type="entry name" value="DOCK_C_lobe_A"/>
</dbReference>
<dbReference type="Pfam" id="PF06920">
    <property type="entry name" value="DHR-2_Lobe_A"/>
    <property type="match status" value="1"/>
</dbReference>
<dbReference type="Gene3D" id="1.25.40.410">
    <property type="match status" value="1"/>
</dbReference>
<comment type="similarity">
    <text evidence="3">Belongs to the DOCK family.</text>
</comment>